<keyword evidence="7" id="KW-0418">Kinase</keyword>
<dbReference type="PROSITE" id="PS50011">
    <property type="entry name" value="PROTEIN_KINASE_DOM"/>
    <property type="match status" value="1"/>
</dbReference>
<evidence type="ECO:0000256" key="5">
    <source>
        <dbReference type="SAM" id="MobiDB-lite"/>
    </source>
</evidence>
<reference evidence="7 8" key="1">
    <citation type="submission" date="2016-03" db="EMBL/GenBank/DDBJ databases">
        <title>Whole genome sequencing of Grifola frondosa 9006-11.</title>
        <authorList>
            <person name="Min B."/>
            <person name="Park H."/>
            <person name="Kim J.-G."/>
            <person name="Cho H."/>
            <person name="Oh Y.-L."/>
            <person name="Kong W.-S."/>
            <person name="Choi I.-G."/>
        </authorList>
    </citation>
    <scope>NUCLEOTIDE SEQUENCE [LARGE SCALE GENOMIC DNA]</scope>
    <source>
        <strain evidence="7 8">9006-11</strain>
    </source>
</reference>
<sequence length="579" mass="65452">MIIKLGKLLGRGGYGNVYRALDPENNIIAVKKSRASLRVRRPAMQHEARVLCMLQGHPAIPHLIAYGHLQHFEYLAMELLGKTLEEVMPTGGMQQEIVAQIAVYLLSALEFIHSHGLIHRDIKPSNVLVSLDQPPTLRLIDFGIARSFRSGVPAHCDPVEARHNVPGTLNWVSLNVHYGYEASRRDDIESLAYTLLYLMRGDLPWQRYDRRSGTRFGCMKQVREKKKRWPGERLGAGMVKEFGELLDYARALSFEEKPDYERLKDGFEKLRDKLTDDFTLILSSAPKPAPPSPPEFPSSSPPVSPGEIIYVKVLSRLTIEGYTSQASDPSHWVDKSLLGPEWDTRKRPAVVLAIEWPQMGKFWKVKVVPLRRQARDDNGEIVRISPQSSCDSERWPWDDIVAYECPNAETFICIPDQPILTPARWSLSASECATLSQRFDHRLYAGSASSDMQLKVRCTRKARYEVYVELSPLNDPYDAVAVSDTGPWYESRGWLDEVAHAFQKRAHEEGLEWLTSDGANVVTGDEPQSPPSNSYSEPWSEWSPLGAREFSITLSDMGDVDLQDLDGRIEKIGSVVKTR</sequence>
<dbReference type="SMART" id="SM00220">
    <property type="entry name" value="S_TKc"/>
    <property type="match status" value="1"/>
</dbReference>
<dbReference type="STRING" id="5627.A0A1C7MM13"/>
<dbReference type="AlphaFoldDB" id="A0A1C7MM13"/>
<dbReference type="PROSITE" id="PS00107">
    <property type="entry name" value="PROTEIN_KINASE_ATP"/>
    <property type="match status" value="1"/>
</dbReference>
<dbReference type="GO" id="GO:0005524">
    <property type="term" value="F:ATP binding"/>
    <property type="evidence" value="ECO:0007669"/>
    <property type="project" value="UniProtKB-UniRule"/>
</dbReference>
<evidence type="ECO:0000256" key="4">
    <source>
        <dbReference type="PROSITE-ProRule" id="PRU10141"/>
    </source>
</evidence>
<feature type="binding site" evidence="4">
    <location>
        <position position="32"/>
    </location>
    <ligand>
        <name>ATP</name>
        <dbReference type="ChEBI" id="CHEBI:30616"/>
    </ligand>
</feature>
<dbReference type="PANTHER" id="PTHR11909">
    <property type="entry name" value="CASEIN KINASE-RELATED"/>
    <property type="match status" value="1"/>
</dbReference>
<proteinExistence type="predicted"/>
<evidence type="ECO:0000256" key="3">
    <source>
        <dbReference type="ARBA" id="ARBA00022840"/>
    </source>
</evidence>
<dbReference type="InterPro" id="IPR011009">
    <property type="entry name" value="Kinase-like_dom_sf"/>
</dbReference>
<dbReference type="EMBL" id="LUGG01000002">
    <property type="protein sequence ID" value="OBZ77476.1"/>
    <property type="molecule type" value="Genomic_DNA"/>
</dbReference>
<evidence type="ECO:0000256" key="2">
    <source>
        <dbReference type="ARBA" id="ARBA00022741"/>
    </source>
</evidence>
<dbReference type="OrthoDB" id="3265205at2759"/>
<evidence type="ECO:0000256" key="1">
    <source>
        <dbReference type="ARBA" id="ARBA00012513"/>
    </source>
</evidence>
<evidence type="ECO:0000259" key="6">
    <source>
        <dbReference type="PROSITE" id="PS50011"/>
    </source>
</evidence>
<evidence type="ECO:0000313" key="7">
    <source>
        <dbReference type="EMBL" id="OBZ77476.1"/>
    </source>
</evidence>
<keyword evidence="8" id="KW-1185">Reference proteome</keyword>
<accession>A0A1C7MM13</accession>
<keyword evidence="2 4" id="KW-0547">Nucleotide-binding</keyword>
<dbReference type="InterPro" id="IPR050235">
    <property type="entry name" value="CK1_Ser-Thr_kinase"/>
</dbReference>
<feature type="domain" description="Protein kinase" evidence="6">
    <location>
        <begin position="3"/>
        <end position="270"/>
    </location>
</feature>
<dbReference type="InterPro" id="IPR008271">
    <property type="entry name" value="Ser/Thr_kinase_AS"/>
</dbReference>
<dbReference type="SUPFAM" id="SSF56112">
    <property type="entry name" value="Protein kinase-like (PK-like)"/>
    <property type="match status" value="1"/>
</dbReference>
<evidence type="ECO:0000313" key="8">
    <source>
        <dbReference type="Proteomes" id="UP000092993"/>
    </source>
</evidence>
<dbReference type="Gene3D" id="1.10.510.10">
    <property type="entry name" value="Transferase(Phosphotransferase) domain 1"/>
    <property type="match status" value="1"/>
</dbReference>
<name>A0A1C7MM13_GRIFR</name>
<gene>
    <name evidence="7" type="primary">Csnk1a1</name>
    <name evidence="7" type="ORF">A0H81_02704</name>
</gene>
<feature type="region of interest" description="Disordered" evidence="5">
    <location>
        <begin position="282"/>
        <end position="303"/>
    </location>
</feature>
<dbReference type="GO" id="GO:0004674">
    <property type="term" value="F:protein serine/threonine kinase activity"/>
    <property type="evidence" value="ECO:0007669"/>
    <property type="project" value="UniProtKB-EC"/>
</dbReference>
<dbReference type="OMA" id="DIVAYEC"/>
<protein>
    <recommendedName>
        <fullName evidence="1">non-specific serine/threonine protein kinase</fullName>
        <ecNumber evidence="1">2.7.11.1</ecNumber>
    </recommendedName>
</protein>
<dbReference type="InterPro" id="IPR017441">
    <property type="entry name" value="Protein_kinase_ATP_BS"/>
</dbReference>
<dbReference type="Proteomes" id="UP000092993">
    <property type="component" value="Unassembled WGS sequence"/>
</dbReference>
<keyword evidence="7" id="KW-0808">Transferase</keyword>
<dbReference type="Pfam" id="PF00069">
    <property type="entry name" value="Pkinase"/>
    <property type="match status" value="1"/>
</dbReference>
<feature type="compositionally biased region" description="Pro residues" evidence="5">
    <location>
        <begin position="287"/>
        <end position="303"/>
    </location>
</feature>
<dbReference type="PROSITE" id="PS00108">
    <property type="entry name" value="PROTEIN_KINASE_ST"/>
    <property type="match status" value="1"/>
</dbReference>
<dbReference type="EC" id="2.7.11.1" evidence="1"/>
<keyword evidence="3 4" id="KW-0067">ATP-binding</keyword>
<dbReference type="InterPro" id="IPR000719">
    <property type="entry name" value="Prot_kinase_dom"/>
</dbReference>
<feature type="region of interest" description="Disordered" evidence="5">
    <location>
        <begin position="519"/>
        <end position="541"/>
    </location>
</feature>
<organism evidence="7 8">
    <name type="scientific">Grifola frondosa</name>
    <name type="common">Maitake</name>
    <name type="synonym">Polyporus frondosus</name>
    <dbReference type="NCBI Taxonomy" id="5627"/>
    <lineage>
        <taxon>Eukaryota</taxon>
        <taxon>Fungi</taxon>
        <taxon>Dikarya</taxon>
        <taxon>Basidiomycota</taxon>
        <taxon>Agaricomycotina</taxon>
        <taxon>Agaricomycetes</taxon>
        <taxon>Polyporales</taxon>
        <taxon>Grifolaceae</taxon>
        <taxon>Grifola</taxon>
    </lineage>
</organism>
<comment type="caution">
    <text evidence="7">The sequence shown here is derived from an EMBL/GenBank/DDBJ whole genome shotgun (WGS) entry which is preliminary data.</text>
</comment>